<dbReference type="InterPro" id="IPR031325">
    <property type="entry name" value="RHS_repeat"/>
</dbReference>
<dbReference type="NCBIfam" id="TIGR01643">
    <property type="entry name" value="YD_repeat_2x"/>
    <property type="match status" value="1"/>
</dbReference>
<name>A0ABR5HQH1_STRLW</name>
<dbReference type="Pfam" id="PF05593">
    <property type="entry name" value="RHS_repeat"/>
    <property type="match status" value="1"/>
</dbReference>
<evidence type="ECO:0000313" key="3">
    <source>
        <dbReference type="Proteomes" id="UP000037274"/>
    </source>
</evidence>
<dbReference type="EMBL" id="LFEH01000251">
    <property type="protein sequence ID" value="KMS66340.1"/>
    <property type="molecule type" value="Genomic_DNA"/>
</dbReference>
<feature type="region of interest" description="Disordered" evidence="1">
    <location>
        <begin position="459"/>
        <end position="478"/>
    </location>
</feature>
<reference evidence="2 3" key="1">
    <citation type="submission" date="2015-06" db="EMBL/GenBank/DDBJ databases">
        <title>Draft genome sequence of Streptomyces leeuwenhoekii C58, which produces the novel lasso peptide, chaxapeptin.</title>
        <authorList>
            <person name="Yi Y."/>
            <person name="Hai D."/>
            <person name="Jaspars M."/>
            <person name="Sheng H."/>
            <person name="Rateb M.E."/>
            <person name="Bull A."/>
            <person name="Goodfellow M."/>
            <person name="Asenjo J.A."/>
            <person name="Ebel R."/>
        </authorList>
    </citation>
    <scope>NUCLEOTIDE SEQUENCE [LARGE SCALE GENOMIC DNA]</scope>
    <source>
        <strain evidence="2 3">C58</strain>
    </source>
</reference>
<proteinExistence type="predicted"/>
<gene>
    <name evidence="2" type="ORF">ACH49_29460</name>
</gene>
<dbReference type="PANTHER" id="PTHR32305">
    <property type="match status" value="1"/>
</dbReference>
<comment type="caution">
    <text evidence="2">The sequence shown here is derived from an EMBL/GenBank/DDBJ whole genome shotgun (WGS) entry which is preliminary data.</text>
</comment>
<dbReference type="Gene3D" id="2.180.10.10">
    <property type="entry name" value="RHS repeat-associated core"/>
    <property type="match status" value="1"/>
</dbReference>
<dbReference type="Proteomes" id="UP000037274">
    <property type="component" value="Unassembled WGS sequence"/>
</dbReference>
<dbReference type="InterPro" id="IPR050708">
    <property type="entry name" value="T6SS_VgrG/RHS"/>
</dbReference>
<feature type="non-terminal residue" evidence="2">
    <location>
        <position position="1"/>
    </location>
</feature>
<evidence type="ECO:0000256" key="1">
    <source>
        <dbReference type="SAM" id="MobiDB-lite"/>
    </source>
</evidence>
<sequence>QYQGQLLEQITYESDGGPIDSATVTTPWSVKTATRTRSGTTPLEAWMTRPEKVLTRERVKGETWRTSTETTSYDSYGLPYQVEEKSPGGKVRCSTVTYARNTSVYLIELEAREKTVLGACGTTGGEVVEDTRTLYDNLAFGAAPVKGLPTEIQELDGTGEGYLTIDRTEYDIHGRETATWDADNRKTSVVYTPATVQRPVRQVSTDPLGHTETTDFDTLRGLPLVETDANGKKATMEYDPLGRLLKVWETDRDPATQTPTATYDYTVRRDGPTIVTTRTLKDNGEYAVSYEILDGLLRERQTQDEAIGAGRIVNDTFYDSAGRVWKENDGYYNSAEPEPVLLQVGDNDVPSQNRTTFDGLGQPTAEITYYRGTEKLRTTTERDGDVSTTIPPKGDTVTAVFEDAEGRTERLREYTDAARTKWRDTVYEYDDLDNLVKVTAPGGAVTTFEYDKRGRQTAVVDPDGGRTELRYDNSDNVV</sequence>
<dbReference type="PANTHER" id="PTHR32305:SF17">
    <property type="entry name" value="TRNA NUCLEASE WAPA"/>
    <property type="match status" value="1"/>
</dbReference>
<evidence type="ECO:0000313" key="2">
    <source>
        <dbReference type="EMBL" id="KMS66340.1"/>
    </source>
</evidence>
<dbReference type="InterPro" id="IPR006530">
    <property type="entry name" value="YD"/>
</dbReference>
<accession>A0ABR5HQH1</accession>
<feature type="non-terminal residue" evidence="2">
    <location>
        <position position="478"/>
    </location>
</feature>
<keyword evidence="3" id="KW-1185">Reference proteome</keyword>
<protein>
    <submittedName>
        <fullName evidence="2">Rhs family-like protein</fullName>
    </submittedName>
</protein>
<feature type="compositionally biased region" description="Basic and acidic residues" evidence="1">
    <location>
        <begin position="463"/>
        <end position="478"/>
    </location>
</feature>
<organism evidence="2 3">
    <name type="scientific">Streptomyces leeuwenhoekii</name>
    <dbReference type="NCBI Taxonomy" id="1437453"/>
    <lineage>
        <taxon>Bacteria</taxon>
        <taxon>Bacillati</taxon>
        <taxon>Actinomycetota</taxon>
        <taxon>Actinomycetes</taxon>
        <taxon>Kitasatosporales</taxon>
        <taxon>Streptomycetaceae</taxon>
        <taxon>Streptomyces</taxon>
    </lineage>
</organism>